<evidence type="ECO:0000259" key="2">
    <source>
        <dbReference type="Pfam" id="PF03435"/>
    </source>
</evidence>
<evidence type="ECO:0000313" key="4">
    <source>
        <dbReference type="EMBL" id="SHE97517.1"/>
    </source>
</evidence>
<dbReference type="Gene3D" id="3.40.50.720">
    <property type="entry name" value="NAD(P)-binding Rossmann-like Domain"/>
    <property type="match status" value="2"/>
</dbReference>
<keyword evidence="5" id="KW-1185">Reference proteome</keyword>
<dbReference type="Pfam" id="PF16653">
    <property type="entry name" value="Sacchrp_dh_C"/>
    <property type="match status" value="1"/>
</dbReference>
<dbReference type="STRING" id="1121391.SAMN02745206_01128"/>
<protein>
    <submittedName>
        <fullName evidence="4">Saccharopine dehydrogenase, NADP-dependent</fullName>
    </submittedName>
</protein>
<dbReference type="GO" id="GO:0005737">
    <property type="term" value="C:cytoplasm"/>
    <property type="evidence" value="ECO:0007669"/>
    <property type="project" value="TreeGrafter"/>
</dbReference>
<dbReference type="GO" id="GO:0004753">
    <property type="term" value="F:saccharopine dehydrogenase activity"/>
    <property type="evidence" value="ECO:0007669"/>
    <property type="project" value="TreeGrafter"/>
</dbReference>
<name>A0A1M4XVB0_9BACT</name>
<dbReference type="Pfam" id="PF03435">
    <property type="entry name" value="Sacchrp_dh_NADP"/>
    <property type="match status" value="1"/>
</dbReference>
<dbReference type="InterPro" id="IPR005097">
    <property type="entry name" value="Sacchrp_dh_NADP-bd"/>
</dbReference>
<evidence type="ECO:0000313" key="5">
    <source>
        <dbReference type="Proteomes" id="UP000184076"/>
    </source>
</evidence>
<dbReference type="PANTHER" id="PTHR11133:SF22">
    <property type="entry name" value="ALPHA-AMINOADIPIC SEMIALDEHYDE SYNTHASE, MITOCHONDRIAL"/>
    <property type="match status" value="1"/>
</dbReference>
<feature type="domain" description="Saccharopine dehydrogenase NADP binding" evidence="2">
    <location>
        <begin position="3"/>
        <end position="122"/>
    </location>
</feature>
<feature type="domain" description="Saccharopine dehydrogenase-like C-terminal" evidence="3">
    <location>
        <begin position="126"/>
        <end position="381"/>
    </location>
</feature>
<sequence length="397" mass="43696">MKILVLGVGLQGKAVLHDLERSEQVREIVAADMNAEAAEDHIRRKGYRKTSVVHLDATSTEHLERLLRSVRPHAVICMLPPHFGFKVAEAAVVCGVHFVSSSYTGDLVRLDQAARSAGVTLLPEMGMDPGIDLVLCRLALEELDQVHGLHSYGAGVPEPACADHNPLRYKISWTFDGVLKAYKRPARFLADGREVRVAEGKVFWPEYGHTVEVPGLGTLEAYPNGDAVAYMDTFGLGREVRAMGRFALRWPGHNALVNALSELGFLEDAPVDVGGCSVSPRQFLVHHLTPRLTFADDERDVVILLARAWGLKDGEPRRVSYWLIDYRDLETGLFAMNRTVGYTAAIGAQLILNCTITRRGLLNPARDVPPDVLLSELKRRGMTVQKEVEDHGAGTGI</sequence>
<dbReference type="InterPro" id="IPR036291">
    <property type="entry name" value="NAD(P)-bd_dom_sf"/>
</dbReference>
<dbReference type="RefSeq" id="WP_073037787.1">
    <property type="nucleotide sequence ID" value="NZ_FQVB01000009.1"/>
</dbReference>
<evidence type="ECO:0000259" key="3">
    <source>
        <dbReference type="Pfam" id="PF16653"/>
    </source>
</evidence>
<accession>A0A1M4XVB0</accession>
<dbReference type="SUPFAM" id="SSF51735">
    <property type="entry name" value="NAD(P)-binding Rossmann-fold domains"/>
    <property type="match status" value="1"/>
</dbReference>
<reference evidence="5" key="1">
    <citation type="submission" date="2016-11" db="EMBL/GenBank/DDBJ databases">
        <authorList>
            <person name="Varghese N."/>
            <person name="Submissions S."/>
        </authorList>
    </citation>
    <scope>NUCLEOTIDE SEQUENCE [LARGE SCALE GENOMIC DNA]</scope>
    <source>
        <strain evidence="5">DSM 9756</strain>
    </source>
</reference>
<dbReference type="SUPFAM" id="SSF55347">
    <property type="entry name" value="Glyceraldehyde-3-phosphate dehydrogenase-like, C-terminal domain"/>
    <property type="match status" value="1"/>
</dbReference>
<dbReference type="GO" id="GO:0019878">
    <property type="term" value="P:lysine biosynthetic process via aminoadipic acid"/>
    <property type="evidence" value="ECO:0007669"/>
    <property type="project" value="TreeGrafter"/>
</dbReference>
<dbReference type="Gene3D" id="3.30.360.10">
    <property type="entry name" value="Dihydrodipicolinate Reductase, domain 2"/>
    <property type="match status" value="1"/>
</dbReference>
<dbReference type="OrthoDB" id="9769367at2"/>
<dbReference type="EMBL" id="FQVB01000009">
    <property type="protein sequence ID" value="SHE97517.1"/>
    <property type="molecule type" value="Genomic_DNA"/>
</dbReference>
<keyword evidence="1" id="KW-0560">Oxidoreductase</keyword>
<gene>
    <name evidence="4" type="ORF">SAMN02745206_01128</name>
</gene>
<organism evidence="4 5">
    <name type="scientific">Desulfacinum infernum DSM 9756</name>
    <dbReference type="NCBI Taxonomy" id="1121391"/>
    <lineage>
        <taxon>Bacteria</taxon>
        <taxon>Pseudomonadati</taxon>
        <taxon>Thermodesulfobacteriota</taxon>
        <taxon>Syntrophobacteria</taxon>
        <taxon>Syntrophobacterales</taxon>
        <taxon>Syntrophobacteraceae</taxon>
        <taxon>Desulfacinum</taxon>
    </lineage>
</organism>
<dbReference type="InterPro" id="IPR051168">
    <property type="entry name" value="AASS"/>
</dbReference>
<dbReference type="AlphaFoldDB" id="A0A1M4XVB0"/>
<dbReference type="PANTHER" id="PTHR11133">
    <property type="entry name" value="SACCHAROPINE DEHYDROGENASE"/>
    <property type="match status" value="1"/>
</dbReference>
<evidence type="ECO:0000256" key="1">
    <source>
        <dbReference type="ARBA" id="ARBA00023002"/>
    </source>
</evidence>
<dbReference type="InterPro" id="IPR032095">
    <property type="entry name" value="Sacchrp_dh-like_C"/>
</dbReference>
<dbReference type="Proteomes" id="UP000184076">
    <property type="component" value="Unassembled WGS sequence"/>
</dbReference>
<proteinExistence type="predicted"/>